<dbReference type="PANTHER" id="PTHR36902">
    <property type="entry name" value="ENRICHED IN SURFACE-LABELED PROTEOME PROTEIN 9"/>
    <property type="match status" value="1"/>
</dbReference>
<feature type="compositionally biased region" description="Polar residues" evidence="1">
    <location>
        <begin position="1389"/>
        <end position="1399"/>
    </location>
</feature>
<dbReference type="InterPro" id="IPR058831">
    <property type="entry name" value="LolA-like_dom_2nd"/>
</dbReference>
<dbReference type="Pfam" id="PF25898">
    <property type="entry name" value="LolA_2nd_metazoa"/>
    <property type="match status" value="3"/>
</dbReference>
<feature type="region of interest" description="Disordered" evidence="1">
    <location>
        <begin position="1338"/>
        <end position="1437"/>
    </location>
</feature>
<evidence type="ECO:0000256" key="3">
    <source>
        <dbReference type="SAM" id="SignalP"/>
    </source>
</evidence>
<organism evidence="5 6">
    <name type="scientific">Littorina saxatilis</name>
    <dbReference type="NCBI Taxonomy" id="31220"/>
    <lineage>
        <taxon>Eukaryota</taxon>
        <taxon>Metazoa</taxon>
        <taxon>Spiralia</taxon>
        <taxon>Lophotrochozoa</taxon>
        <taxon>Mollusca</taxon>
        <taxon>Gastropoda</taxon>
        <taxon>Caenogastropoda</taxon>
        <taxon>Littorinimorpha</taxon>
        <taxon>Littorinoidea</taxon>
        <taxon>Littorinidae</taxon>
        <taxon>Littorina</taxon>
    </lineage>
</organism>
<gene>
    <name evidence="5" type="ORF">V1264_023802</name>
</gene>
<feature type="transmembrane region" description="Helical" evidence="2">
    <location>
        <begin position="1440"/>
        <end position="1461"/>
    </location>
</feature>
<feature type="domain" description="Apple" evidence="4">
    <location>
        <begin position="1174"/>
        <end position="1261"/>
    </location>
</feature>
<dbReference type="Pfam" id="PF00024">
    <property type="entry name" value="PAN_1"/>
    <property type="match status" value="3"/>
</dbReference>
<evidence type="ECO:0000256" key="1">
    <source>
        <dbReference type="SAM" id="MobiDB-lite"/>
    </source>
</evidence>
<keyword evidence="2" id="KW-1133">Transmembrane helix</keyword>
<evidence type="ECO:0000313" key="6">
    <source>
        <dbReference type="Proteomes" id="UP001374579"/>
    </source>
</evidence>
<feature type="chain" id="PRO_5042823478" description="Apple domain-containing protein" evidence="3">
    <location>
        <begin position="27"/>
        <end position="1481"/>
    </location>
</feature>
<dbReference type="InterPro" id="IPR003609">
    <property type="entry name" value="Pan_app"/>
</dbReference>
<name>A0AAN9B991_9CAEN</name>
<keyword evidence="2" id="KW-0812">Transmembrane</keyword>
<sequence>MQNCRLYKWTVCSVVIILSVAGITSSFQVSSCLPPGATSPPNEADQPSLPDSYRVKIEVTDEDGNMTQQAEEIMDNDGNRAVLRSMTRGVQTSVIFSYETQEVFYVTDTNCTVRNLTADRDRYVFFGQTMVDGYGHVPVGASSLFFGSQIAKVYVGRQVVRGIWCDQWQACIFAPGTNENVTINYYFSVREWGTPSTFTQVPVRYDVNGTQLMPSGTRRAFHRTYSFFDFMQDADSDPTVFQTPKGVVCPGRQNTQPMPTLTSNYYHFKEEIVDIYHGQITQAEVWYDLQRKLVRVDYRSPGKAPPLDTTDPLTEVHDFNRGVRYVKDLLTGACTPIALNHDPFDAKLNTEAYLVNGSYVMHMKNPLSFFFLDSNFTYTGQRLARDARCDVYISHRFDYDIYNNGSGVEAKVETYFLADGWYDFPDDGHGQFSQRFPFRVYLSVPKLGYSLVYNVFDYDTEPIEMSTFDVSTCYNDSSSLRFRVRFLGPYRRDTEHVVRIEGRDALARSMQVSPLRVTDINIENDASYLFLSATLLDRTPSLVQFTHLPKAVVEKQDDASWSNIPSAAACSNLCVNNPDILCQSFEYCPGDRGACRVSHLHVSDGTPTVVSNTCDLYSRTVDVRTPPELTVSQAWDSLWEDLKDEALAFIVQEDNEQEVRYMAVDAELKFGELSSVQLPTLTGQFSYRVEMVFPRHNLVKTYDVWYDYVSKLVRYDTRDAQAGAPYYSPFTITTIHDFNEGVAYNIDTHQGNCTVTTLPTNNTLDSQNQNWTLVTSSGIELIAIKSPLEIFYLDNTYKFTGQKTVRGILCDVLESKRTDLHIGSGTQHSIFQFFFQSASWEYDADSNDDITMQQPVQLVIMDDEANEFIVYNFYNFNDEHTSYDNFNIAPCFTDDQRIEFVLDFNQTYHPYLETREWRFKQEVQLLLASETKVSPLRVQNMQVTYNLDLTYVVLTLLGQVSPQLHFAETDKTPVHTAPMSSPQEDVVGCAASCYYNHQMVCNSFDLCPDQTCYLNTQHTAGGNVTNSTVLCRHFSRVVNGTAAGPELEDAFTAIKDLVYKGLFIVVIPVGDDGSKQVFYTATGVRDDILSQTPHKETGGVDLHTRFKLYRSGAEMSSNALSLAGIAVDDCATACLDESTFACDVFTYCYTSGDCHLNTNKPANNTDLVTMNPFCDLYTRLYLDNYQQYPGQVLESRADHRVTVSGGAEECARLCSMTSTFTCRSFDLCVSTGDCLLRQVHVLDEGVAVSNSTFCSHYSRNYVSDFTVQAGKVVSGHDDTVIDGVTAATCAYQCVSEVSCHSFEFCGGQCRLASVQPSPAMVSDSGSCDLYVITANATAADRGKTPPASTRPPAGTPPASTRPPAGKPSTVTSRTSSTPNVPVKPRTDSPMKQTSSSSPVVHTMSRGPGSGTNPDPPPTQSNGCTQQQTGDNSSGDTGARVGLSLGMLVVGVCLGAGLLVLVQRVRGRRDDDTGMELVPRRR</sequence>
<keyword evidence="2" id="KW-0472">Membrane</keyword>
<dbReference type="EMBL" id="JBAMIC010000011">
    <property type="protein sequence ID" value="KAK7100941.1"/>
    <property type="molecule type" value="Genomic_DNA"/>
</dbReference>
<reference evidence="5 6" key="1">
    <citation type="submission" date="2024-02" db="EMBL/GenBank/DDBJ databases">
        <title>Chromosome-scale genome assembly of the rough periwinkle Littorina saxatilis.</title>
        <authorList>
            <person name="De Jode A."/>
            <person name="Faria R."/>
            <person name="Formenti G."/>
            <person name="Sims Y."/>
            <person name="Smith T.P."/>
            <person name="Tracey A."/>
            <person name="Wood J.M.D."/>
            <person name="Zagrodzka Z.B."/>
            <person name="Johannesson K."/>
            <person name="Butlin R.K."/>
            <person name="Leder E.H."/>
        </authorList>
    </citation>
    <scope>NUCLEOTIDE SEQUENCE [LARGE SCALE GENOMIC DNA]</scope>
    <source>
        <strain evidence="5">Snail1</strain>
        <tissue evidence="5">Muscle</tissue>
    </source>
</reference>
<feature type="compositionally biased region" description="Polar residues" evidence="1">
    <location>
        <begin position="1419"/>
        <end position="1435"/>
    </location>
</feature>
<accession>A0AAN9B991</accession>
<evidence type="ECO:0000313" key="5">
    <source>
        <dbReference type="EMBL" id="KAK7100941.1"/>
    </source>
</evidence>
<protein>
    <recommendedName>
        <fullName evidence="4">Apple domain-containing protein</fullName>
    </recommendedName>
</protein>
<dbReference type="Gene3D" id="3.50.4.10">
    <property type="entry name" value="Hepatocyte Growth Factor"/>
    <property type="match status" value="4"/>
</dbReference>
<comment type="caution">
    <text evidence="5">The sequence shown here is derived from an EMBL/GenBank/DDBJ whole genome shotgun (WGS) entry which is preliminary data.</text>
</comment>
<dbReference type="PANTHER" id="PTHR36902:SF1">
    <property type="entry name" value="ENRICHED IN SURFACE-LABELED PROTEOME PROTEIN 9"/>
    <property type="match status" value="1"/>
</dbReference>
<evidence type="ECO:0000259" key="4">
    <source>
        <dbReference type="PROSITE" id="PS50948"/>
    </source>
</evidence>
<dbReference type="SMART" id="SM00473">
    <property type="entry name" value="PAN_AP"/>
    <property type="match status" value="5"/>
</dbReference>
<feature type="signal peptide" evidence="3">
    <location>
        <begin position="1"/>
        <end position="26"/>
    </location>
</feature>
<keyword evidence="6" id="KW-1185">Reference proteome</keyword>
<dbReference type="SUPFAM" id="SSF57414">
    <property type="entry name" value="Hairpin loop containing domain-like"/>
    <property type="match status" value="2"/>
</dbReference>
<proteinExistence type="predicted"/>
<feature type="domain" description="Apple" evidence="4">
    <location>
        <begin position="539"/>
        <end position="621"/>
    </location>
</feature>
<dbReference type="PROSITE" id="PS50948">
    <property type="entry name" value="PAN"/>
    <property type="match status" value="2"/>
</dbReference>
<dbReference type="Proteomes" id="UP001374579">
    <property type="component" value="Unassembled WGS sequence"/>
</dbReference>
<keyword evidence="3" id="KW-0732">Signal</keyword>
<evidence type="ECO:0000256" key="2">
    <source>
        <dbReference type="SAM" id="Phobius"/>
    </source>
</evidence>
<feature type="compositionally biased region" description="Low complexity" evidence="1">
    <location>
        <begin position="1367"/>
        <end position="1382"/>
    </location>
</feature>